<evidence type="ECO:0000256" key="2">
    <source>
        <dbReference type="ARBA" id="ARBA00010992"/>
    </source>
</evidence>
<dbReference type="PANTHER" id="PTHR48022">
    <property type="entry name" value="PLASTIDIC GLUCOSE TRANSPORTER 4"/>
    <property type="match status" value="1"/>
</dbReference>
<reference evidence="9 10" key="1">
    <citation type="journal article" date="2015" name="Int. J. Syst. Evol. Microbiol.">
        <title>Description of Sphingopyxis fribergensis sp. nov. - a soil bacterium with the ability to degrade styrene and phenylacetic acid.</title>
        <authorList>
            <person name="Oelschlagel M."/>
            <person name="Ruckert C."/>
            <person name="Kalinowski J."/>
            <person name="Schmidt G."/>
            <person name="Schlomann M."/>
            <person name="Tischler D."/>
        </authorList>
    </citation>
    <scope>NUCLEOTIDE SEQUENCE [LARGE SCALE GENOMIC DNA]</scope>
    <source>
        <strain evidence="9 10">Kp5.2</strain>
    </source>
</reference>
<feature type="transmembrane region" description="Helical" evidence="7">
    <location>
        <begin position="264"/>
        <end position="286"/>
    </location>
</feature>
<comment type="subcellular location">
    <subcellularLocation>
        <location evidence="1">Membrane</location>
        <topology evidence="1">Multi-pass membrane protein</topology>
    </subcellularLocation>
</comment>
<dbReference type="PANTHER" id="PTHR48022:SF2">
    <property type="entry name" value="PLASTIDIC GLUCOSE TRANSPORTER 4"/>
    <property type="match status" value="1"/>
</dbReference>
<evidence type="ECO:0000256" key="7">
    <source>
        <dbReference type="SAM" id="Phobius"/>
    </source>
</evidence>
<protein>
    <submittedName>
        <fullName evidence="9">Sugar transporter</fullName>
    </submittedName>
</protein>
<dbReference type="RefSeq" id="WP_228383813.1">
    <property type="nucleotide sequence ID" value="NZ_CP009122.1"/>
</dbReference>
<gene>
    <name evidence="9" type="ORF">SKP52_03985</name>
</gene>
<evidence type="ECO:0000256" key="3">
    <source>
        <dbReference type="ARBA" id="ARBA00022692"/>
    </source>
</evidence>
<feature type="transmembrane region" description="Helical" evidence="7">
    <location>
        <begin position="327"/>
        <end position="351"/>
    </location>
</feature>
<feature type="transmembrane region" description="Helical" evidence="7">
    <location>
        <begin position="400"/>
        <end position="416"/>
    </location>
</feature>
<dbReference type="SUPFAM" id="SSF103473">
    <property type="entry name" value="MFS general substrate transporter"/>
    <property type="match status" value="1"/>
</dbReference>
<feature type="transmembrane region" description="Helical" evidence="7">
    <location>
        <begin position="119"/>
        <end position="140"/>
    </location>
</feature>
<feature type="transmembrane region" description="Helical" evidence="7">
    <location>
        <begin position="422"/>
        <end position="441"/>
    </location>
</feature>
<organism evidence="9 10">
    <name type="scientific">Sphingopyxis fribergensis</name>
    <dbReference type="NCBI Taxonomy" id="1515612"/>
    <lineage>
        <taxon>Bacteria</taxon>
        <taxon>Pseudomonadati</taxon>
        <taxon>Pseudomonadota</taxon>
        <taxon>Alphaproteobacteria</taxon>
        <taxon>Sphingomonadales</taxon>
        <taxon>Sphingomonadaceae</taxon>
        <taxon>Sphingopyxis</taxon>
    </lineage>
</organism>
<dbReference type="InterPro" id="IPR050360">
    <property type="entry name" value="MFS_Sugar_Transporters"/>
</dbReference>
<dbReference type="PROSITE" id="PS50850">
    <property type="entry name" value="MFS"/>
    <property type="match status" value="1"/>
</dbReference>
<feature type="transmembrane region" description="Helical" evidence="7">
    <location>
        <begin position="152"/>
        <end position="178"/>
    </location>
</feature>
<dbReference type="Gene3D" id="1.20.1250.20">
    <property type="entry name" value="MFS general substrate transporter like domains"/>
    <property type="match status" value="1"/>
</dbReference>
<dbReference type="HOGENOM" id="CLU_001265_30_5_5"/>
<dbReference type="InterPro" id="IPR020846">
    <property type="entry name" value="MFS_dom"/>
</dbReference>
<keyword evidence="4 7" id="KW-1133">Transmembrane helix</keyword>
<feature type="transmembrane region" description="Helical" evidence="7">
    <location>
        <begin position="25"/>
        <end position="51"/>
    </location>
</feature>
<feature type="transmembrane region" description="Helical" evidence="7">
    <location>
        <begin position="357"/>
        <end position="379"/>
    </location>
</feature>
<keyword evidence="5 7" id="KW-0472">Membrane</keyword>
<feature type="transmembrane region" description="Helical" evidence="7">
    <location>
        <begin position="95"/>
        <end position="113"/>
    </location>
</feature>
<name>A0A0A7PCK0_9SPHN</name>
<evidence type="ECO:0000256" key="1">
    <source>
        <dbReference type="ARBA" id="ARBA00004141"/>
    </source>
</evidence>
<dbReference type="KEGG" id="sphk:SKP52_03985"/>
<dbReference type="GO" id="GO:0016020">
    <property type="term" value="C:membrane"/>
    <property type="evidence" value="ECO:0007669"/>
    <property type="project" value="UniProtKB-SubCell"/>
</dbReference>
<dbReference type="GO" id="GO:0005351">
    <property type="term" value="F:carbohydrate:proton symporter activity"/>
    <property type="evidence" value="ECO:0007669"/>
    <property type="project" value="TreeGrafter"/>
</dbReference>
<dbReference type="STRING" id="1515612.SKP52_03985"/>
<dbReference type="Proteomes" id="UP000030907">
    <property type="component" value="Chromosome"/>
</dbReference>
<dbReference type="NCBIfam" id="TIGR00879">
    <property type="entry name" value="SP"/>
    <property type="match status" value="1"/>
</dbReference>
<keyword evidence="10" id="KW-1185">Reference proteome</keyword>
<keyword evidence="3 7" id="KW-0812">Transmembrane</keyword>
<feature type="transmembrane region" description="Helical" evidence="7">
    <location>
        <begin position="63"/>
        <end position="83"/>
    </location>
</feature>
<dbReference type="InterPro" id="IPR005829">
    <property type="entry name" value="Sugar_transporter_CS"/>
</dbReference>
<evidence type="ECO:0000259" key="8">
    <source>
        <dbReference type="PROSITE" id="PS50850"/>
    </source>
</evidence>
<keyword evidence="6" id="KW-0813">Transport</keyword>
<dbReference type="PROSITE" id="PS00216">
    <property type="entry name" value="SUGAR_TRANSPORT_1"/>
    <property type="match status" value="1"/>
</dbReference>
<dbReference type="EMBL" id="CP009122">
    <property type="protein sequence ID" value="AJA07725.1"/>
    <property type="molecule type" value="Genomic_DNA"/>
</dbReference>
<feature type="transmembrane region" description="Helical" evidence="7">
    <location>
        <begin position="184"/>
        <end position="205"/>
    </location>
</feature>
<sequence>MTGQQGRDAYSGSNISQRIGGRGTLAAAIGTAALAGLLFGFDTAVIAGVTGDLTSLFSLTPETLGITVSAALWGTLVGALFAGKPGDSFGSRDSLRMLAAFYFIAGLGCALAPSWPLFLLFRFLCGLAIGGSSVLAPVYITEIAPPRHRGFLVGLFQLMIVTGILVAYLSNATIAGLVGGDIAWRWKLGITAAPALLFFILLFAIPNSPRWLIAKGRRAEASIALARIGTPPGAAEAELRRVEQALERDPPGEKLSWRRHRRPMTLAILVAMFNQLAGINAVLYYLNDIFARAGSLSPDRQAVLIGIANLVFTLVGMALIDRIGRKTLLLAGAAGMTLCLAAAAGVLYGALGNGLMLPALIGFIAFFATSQGAVIWVYISEIFPTPVRARGSALGASTHWLMNALIAGIFPILVAWSPGAPFAIFAAAMVVQFIVVAAIFPETRGVDLDEMAQRIE</sequence>
<evidence type="ECO:0000256" key="4">
    <source>
        <dbReference type="ARBA" id="ARBA00022989"/>
    </source>
</evidence>
<evidence type="ECO:0000256" key="5">
    <source>
        <dbReference type="ARBA" id="ARBA00023136"/>
    </source>
</evidence>
<dbReference type="InterPro" id="IPR005828">
    <property type="entry name" value="MFS_sugar_transport-like"/>
</dbReference>
<feature type="transmembrane region" description="Helical" evidence="7">
    <location>
        <begin position="301"/>
        <end position="320"/>
    </location>
</feature>
<dbReference type="Pfam" id="PF00083">
    <property type="entry name" value="Sugar_tr"/>
    <property type="match status" value="1"/>
</dbReference>
<dbReference type="InterPro" id="IPR036259">
    <property type="entry name" value="MFS_trans_sf"/>
</dbReference>
<keyword evidence="9" id="KW-0762">Sugar transport</keyword>
<proteinExistence type="inferred from homology"/>
<dbReference type="PROSITE" id="PS00217">
    <property type="entry name" value="SUGAR_TRANSPORT_2"/>
    <property type="match status" value="1"/>
</dbReference>
<dbReference type="AlphaFoldDB" id="A0A0A7PCK0"/>
<dbReference type="InterPro" id="IPR003663">
    <property type="entry name" value="Sugar/inositol_transpt"/>
</dbReference>
<evidence type="ECO:0000313" key="10">
    <source>
        <dbReference type="Proteomes" id="UP000030907"/>
    </source>
</evidence>
<comment type="similarity">
    <text evidence="2 6">Belongs to the major facilitator superfamily. Sugar transporter (TC 2.A.1.1) family.</text>
</comment>
<dbReference type="PRINTS" id="PR00171">
    <property type="entry name" value="SUGRTRNSPORT"/>
</dbReference>
<evidence type="ECO:0000256" key="6">
    <source>
        <dbReference type="RuleBase" id="RU003346"/>
    </source>
</evidence>
<accession>A0A0A7PCK0</accession>
<feature type="domain" description="Major facilitator superfamily (MFS) profile" evidence="8">
    <location>
        <begin position="28"/>
        <end position="444"/>
    </location>
</feature>
<evidence type="ECO:0000313" key="9">
    <source>
        <dbReference type="EMBL" id="AJA07725.1"/>
    </source>
</evidence>